<feature type="transmembrane region" description="Helical" evidence="8">
    <location>
        <begin position="398"/>
        <end position="420"/>
    </location>
</feature>
<evidence type="ECO:0000256" key="4">
    <source>
        <dbReference type="ARBA" id="ARBA00022692"/>
    </source>
</evidence>
<evidence type="ECO:0000256" key="3">
    <source>
        <dbReference type="ARBA" id="ARBA00022475"/>
    </source>
</evidence>
<feature type="transmembrane region" description="Helical" evidence="8">
    <location>
        <begin position="145"/>
        <end position="164"/>
    </location>
</feature>
<evidence type="ECO:0000313" key="11">
    <source>
        <dbReference type="Proteomes" id="UP000003448"/>
    </source>
</evidence>
<evidence type="ECO:0000256" key="5">
    <source>
        <dbReference type="ARBA" id="ARBA00022989"/>
    </source>
</evidence>
<dbReference type="AlphaFoldDB" id="I0L6R5"/>
<dbReference type="SUPFAM" id="SSF103473">
    <property type="entry name" value="MFS general substrate transporter"/>
    <property type="match status" value="1"/>
</dbReference>
<dbReference type="STRING" id="1150864.MILUP08_44387"/>
<dbReference type="Proteomes" id="UP000003448">
    <property type="component" value="Unassembled WGS sequence"/>
</dbReference>
<dbReference type="InterPro" id="IPR020846">
    <property type="entry name" value="MFS_dom"/>
</dbReference>
<dbReference type="PANTHER" id="PTHR43266:SF2">
    <property type="entry name" value="MAJOR FACILITATOR SUPERFAMILY (MFS) PROFILE DOMAIN-CONTAINING PROTEIN"/>
    <property type="match status" value="1"/>
</dbReference>
<keyword evidence="3" id="KW-1003">Cell membrane</keyword>
<dbReference type="Gene3D" id="1.20.1250.20">
    <property type="entry name" value="MFS general substrate transporter like domains"/>
    <property type="match status" value="1"/>
</dbReference>
<keyword evidence="6 8" id="KW-0472">Membrane</keyword>
<dbReference type="Pfam" id="PF07690">
    <property type="entry name" value="MFS_1"/>
    <property type="match status" value="1"/>
</dbReference>
<feature type="transmembrane region" description="Helical" evidence="8">
    <location>
        <begin position="260"/>
        <end position="279"/>
    </location>
</feature>
<feature type="transmembrane region" description="Helical" evidence="8">
    <location>
        <begin position="76"/>
        <end position="98"/>
    </location>
</feature>
<evidence type="ECO:0000259" key="9">
    <source>
        <dbReference type="PROSITE" id="PS50850"/>
    </source>
</evidence>
<dbReference type="CDD" id="cd06173">
    <property type="entry name" value="MFS_MefA_like"/>
    <property type="match status" value="1"/>
</dbReference>
<feature type="region of interest" description="Disordered" evidence="7">
    <location>
        <begin position="430"/>
        <end position="462"/>
    </location>
</feature>
<feature type="transmembrane region" description="Helical" evidence="8">
    <location>
        <begin position="170"/>
        <end position="189"/>
    </location>
</feature>
<dbReference type="PROSITE" id="PS00216">
    <property type="entry name" value="SUGAR_TRANSPORT_1"/>
    <property type="match status" value="1"/>
</dbReference>
<dbReference type="OrthoDB" id="2472181at2"/>
<dbReference type="eggNOG" id="COG2814">
    <property type="taxonomic scope" value="Bacteria"/>
</dbReference>
<feature type="transmembrane region" description="Helical" evidence="8">
    <location>
        <begin position="227"/>
        <end position="248"/>
    </location>
</feature>
<evidence type="ECO:0000256" key="6">
    <source>
        <dbReference type="ARBA" id="ARBA00023136"/>
    </source>
</evidence>
<gene>
    <name evidence="10" type="ORF">MILUP08_44387</name>
</gene>
<accession>I0L6R5</accession>
<dbReference type="PANTHER" id="PTHR43266">
    <property type="entry name" value="MACROLIDE-EFFLUX PROTEIN"/>
    <property type="match status" value="1"/>
</dbReference>
<name>I0L6R5_9ACTN</name>
<evidence type="ECO:0000256" key="2">
    <source>
        <dbReference type="ARBA" id="ARBA00022448"/>
    </source>
</evidence>
<dbReference type="GO" id="GO:0005886">
    <property type="term" value="C:plasma membrane"/>
    <property type="evidence" value="ECO:0007669"/>
    <property type="project" value="UniProtKB-SubCell"/>
</dbReference>
<dbReference type="InterPro" id="IPR005829">
    <property type="entry name" value="Sugar_transporter_CS"/>
</dbReference>
<dbReference type="RefSeq" id="WP_007461634.1">
    <property type="nucleotide sequence ID" value="NZ_HF570108.1"/>
</dbReference>
<evidence type="ECO:0000256" key="8">
    <source>
        <dbReference type="SAM" id="Phobius"/>
    </source>
</evidence>
<dbReference type="GO" id="GO:0022857">
    <property type="term" value="F:transmembrane transporter activity"/>
    <property type="evidence" value="ECO:0007669"/>
    <property type="project" value="InterPro"/>
</dbReference>
<keyword evidence="11" id="KW-1185">Reference proteome</keyword>
<evidence type="ECO:0000256" key="1">
    <source>
        <dbReference type="ARBA" id="ARBA00004651"/>
    </source>
</evidence>
<feature type="domain" description="Major facilitator superfamily (MFS) profile" evidence="9">
    <location>
        <begin position="11"/>
        <end position="425"/>
    </location>
</feature>
<protein>
    <submittedName>
        <fullName evidence="10">Putative Major facilitator superfamily MFS_1</fullName>
    </submittedName>
</protein>
<keyword evidence="5 8" id="KW-1133">Transmembrane helix</keyword>
<feature type="transmembrane region" description="Helical" evidence="8">
    <location>
        <begin position="291"/>
        <end position="320"/>
    </location>
</feature>
<keyword evidence="2" id="KW-0813">Transport</keyword>
<comment type="caution">
    <text evidence="10">The sequence shown here is derived from an EMBL/GenBank/DDBJ whole genome shotgun (WGS) entry which is preliminary data.</text>
</comment>
<evidence type="ECO:0000256" key="7">
    <source>
        <dbReference type="SAM" id="MobiDB-lite"/>
    </source>
</evidence>
<evidence type="ECO:0000313" key="10">
    <source>
        <dbReference type="EMBL" id="CCH19512.1"/>
    </source>
</evidence>
<comment type="subcellular location">
    <subcellularLocation>
        <location evidence="1">Cell membrane</location>
        <topology evidence="1">Multi-pass membrane protein</topology>
    </subcellularLocation>
</comment>
<reference evidence="11" key="1">
    <citation type="journal article" date="2012" name="J. Bacteriol.">
        <title>Genome Sequence of Micromonospora lupini Lupac 08, Isolated from Root Nodules of Lupinus angustifolius.</title>
        <authorList>
            <person name="Alonso-Vega P."/>
            <person name="Normand P."/>
            <person name="Bacigalupe R."/>
            <person name="Pujic P."/>
            <person name="Lajus A."/>
            <person name="Vallenet D."/>
            <person name="Carro L."/>
            <person name="Coll P."/>
            <person name="Trujillo M.E."/>
        </authorList>
    </citation>
    <scope>NUCLEOTIDE SEQUENCE [LARGE SCALE GENOMIC DNA]</scope>
    <source>
        <strain evidence="11">Lupac 08</strain>
    </source>
</reference>
<sequence>MAFRRPSRFAGFTTIWFGQLLSALGTRMTNFALSIWVWDATGRAFDLTMLMAFAFGATVIFSPIAGALVDRWGRRLTIVLSDVGSAVTTAVVLLLFLTGSVEVWHLYLVNLVTGAFLAFQLPAYQATITVMMEKGQYPRANAMMFAVRTIPVIFAPGFAAALLGLMDIKVILFVDALSYLVAIGAVLLVKLPPIPRSTQQDEGGFWYDTIYGFRYILASRAFTGLEAIMFAINVLAAVGFALLVPQILARTDSSTNAVGLVQTIGAVGGVVGALLLGLLPNTRHKIRRMLIAILVFSVLGRIIYGVGDSVIVWSVALLFLHLSIPFIDGYAQSVWQEKVEPSHQGRVFAARQFIEDLAYPGGTALAGIAADRWFEPMMRDGGPGVPYFGWLVGSGPGAGMGLIFVIVGLFGIGVAAAGFASPSIRRMEVDLPDYDEPTDPPAPLPSPSGTEELTDDRAVVAK</sequence>
<dbReference type="InterPro" id="IPR011701">
    <property type="entry name" value="MFS"/>
</dbReference>
<dbReference type="PROSITE" id="PS50850">
    <property type="entry name" value="MFS"/>
    <property type="match status" value="1"/>
</dbReference>
<feature type="transmembrane region" description="Helical" evidence="8">
    <location>
        <begin position="104"/>
        <end position="124"/>
    </location>
</feature>
<dbReference type="EMBL" id="CAIE01000035">
    <property type="protein sequence ID" value="CCH19512.1"/>
    <property type="molecule type" value="Genomic_DNA"/>
</dbReference>
<keyword evidence="4 8" id="KW-0812">Transmembrane</keyword>
<proteinExistence type="predicted"/>
<dbReference type="InterPro" id="IPR036259">
    <property type="entry name" value="MFS_trans_sf"/>
</dbReference>
<organism evidence="10 11">
    <name type="scientific">Micromonospora lupini str. Lupac 08</name>
    <dbReference type="NCBI Taxonomy" id="1150864"/>
    <lineage>
        <taxon>Bacteria</taxon>
        <taxon>Bacillati</taxon>
        <taxon>Actinomycetota</taxon>
        <taxon>Actinomycetes</taxon>
        <taxon>Micromonosporales</taxon>
        <taxon>Micromonosporaceae</taxon>
        <taxon>Micromonospora</taxon>
    </lineage>
</organism>
<feature type="transmembrane region" description="Helical" evidence="8">
    <location>
        <begin position="49"/>
        <end position="69"/>
    </location>
</feature>